<evidence type="ECO:0000256" key="3">
    <source>
        <dbReference type="ARBA" id="ARBA00022737"/>
    </source>
</evidence>
<feature type="domain" description="Bromo" evidence="10">
    <location>
        <begin position="639"/>
        <end position="709"/>
    </location>
</feature>
<dbReference type="Proteomes" id="UP000694941">
    <property type="component" value="Unplaced"/>
</dbReference>
<evidence type="ECO:0000259" key="11">
    <source>
        <dbReference type="PROSITE" id="PS50016"/>
    </source>
</evidence>
<feature type="compositionally biased region" description="Basic and acidic residues" evidence="9">
    <location>
        <begin position="964"/>
        <end position="974"/>
    </location>
</feature>
<keyword evidence="2" id="KW-0479">Metal-binding</keyword>
<feature type="compositionally biased region" description="Basic and acidic residues" evidence="9">
    <location>
        <begin position="1145"/>
        <end position="1156"/>
    </location>
</feature>
<dbReference type="Pfam" id="PF10513">
    <property type="entry name" value="EPL1"/>
    <property type="match status" value="1"/>
</dbReference>
<dbReference type="InterPro" id="IPR001965">
    <property type="entry name" value="Znf_PHD"/>
</dbReference>
<keyword evidence="6 7" id="KW-0103">Bromodomain</keyword>
<dbReference type="InterPro" id="IPR019786">
    <property type="entry name" value="Zinc_finger_PHD-type_CS"/>
</dbReference>
<evidence type="ECO:0000256" key="1">
    <source>
        <dbReference type="ARBA" id="ARBA00022553"/>
    </source>
</evidence>
<dbReference type="Pfam" id="PF13832">
    <property type="entry name" value="zf-HC5HC2H_2"/>
    <property type="match status" value="1"/>
</dbReference>
<dbReference type="InterPro" id="IPR018359">
    <property type="entry name" value="Bromodomain_CS"/>
</dbReference>
<dbReference type="InterPro" id="IPR011011">
    <property type="entry name" value="Znf_FYVE_PHD"/>
</dbReference>
<evidence type="ECO:0000256" key="9">
    <source>
        <dbReference type="SAM" id="MobiDB-lite"/>
    </source>
</evidence>
<keyword evidence="3" id="KW-0677">Repeat</keyword>
<dbReference type="SMART" id="SM00297">
    <property type="entry name" value="BROMO"/>
    <property type="match status" value="1"/>
</dbReference>
<dbReference type="Pfam" id="PF00439">
    <property type="entry name" value="Bromodomain"/>
    <property type="match status" value="1"/>
</dbReference>
<evidence type="ECO:0000313" key="13">
    <source>
        <dbReference type="Proteomes" id="UP000694941"/>
    </source>
</evidence>
<dbReference type="InterPro" id="IPR013083">
    <property type="entry name" value="Znf_RING/FYVE/PHD"/>
</dbReference>
<dbReference type="Gene3D" id="3.30.40.10">
    <property type="entry name" value="Zinc/RING finger domain, C3HC4 (zinc finger)"/>
    <property type="match status" value="2"/>
</dbReference>
<feature type="compositionally biased region" description="Pro residues" evidence="9">
    <location>
        <begin position="1001"/>
        <end position="1013"/>
    </location>
</feature>
<dbReference type="PROSITE" id="PS50014">
    <property type="entry name" value="BROMODOMAIN_2"/>
    <property type="match status" value="1"/>
</dbReference>
<reference evidence="14" key="1">
    <citation type="submission" date="2025-08" db="UniProtKB">
        <authorList>
            <consortium name="RefSeq"/>
        </authorList>
    </citation>
    <scope>IDENTIFICATION</scope>
    <source>
        <tissue evidence="14">Muscle</tissue>
    </source>
</reference>
<evidence type="ECO:0000259" key="10">
    <source>
        <dbReference type="PROSITE" id="PS50014"/>
    </source>
</evidence>
<accession>A0ABM1BU48</accession>
<feature type="compositionally biased region" description="Low complexity" evidence="9">
    <location>
        <begin position="163"/>
        <end position="180"/>
    </location>
</feature>
<dbReference type="InterPro" id="IPR034732">
    <property type="entry name" value="EPHD"/>
</dbReference>
<dbReference type="RefSeq" id="XP_013788697.1">
    <property type="nucleotide sequence ID" value="XM_013933243.2"/>
</dbReference>
<dbReference type="PROSITE" id="PS01359">
    <property type="entry name" value="ZF_PHD_1"/>
    <property type="match status" value="1"/>
</dbReference>
<feature type="region of interest" description="Disordered" evidence="9">
    <location>
        <begin position="81"/>
        <end position="100"/>
    </location>
</feature>
<dbReference type="PROSITE" id="PS00028">
    <property type="entry name" value="ZINC_FINGER_C2H2_1"/>
    <property type="match status" value="1"/>
</dbReference>
<evidence type="ECO:0000256" key="7">
    <source>
        <dbReference type="PROSITE-ProRule" id="PRU00035"/>
    </source>
</evidence>
<dbReference type="InterPro" id="IPR001487">
    <property type="entry name" value="Bromodomain"/>
</dbReference>
<dbReference type="InterPro" id="IPR019787">
    <property type="entry name" value="Znf_PHD-finger"/>
</dbReference>
<dbReference type="GeneID" id="106472587"/>
<sequence length="1156" mass="132243">MKWNFSAFTEEKMKLNFDVKTFCQNLRATKPPYECPVPDCRRIYRSFSGIQFHLYRFDHENPDNNSPQAYYHYSKKGNKKKLRWNSKQHQGSPSPPPFQNTITREGLTYAEAQRLVEVEVNGQTFRLDINEPLDVVIVDEEIDPEKKVEKLNNVVNSPEKNFNKSSKASDNNSTKNNKNGGSEETKLPEPSYRIIPSYNPPDAPPRPTSYYRFIEKSADELDEEVEYDMDEEDCAWLELMNYIRSQEELKEVSADTFELLMDRLEKESYFQSQSSGKDLGPPIDEDAVCCICNDGECQNSNAILFCDMCNLAVHQECYGVPYIPEGQWLCRRCLQSPSRAVDCVLCPNKGGAFKQTDTSQWAHVVCALWVPEVCFANTVFLEPIDSIENIPPARWKLTCYICKQRGVGACIQCHKSNCYTAFHVTCAQQAGLFMRMEAVKETGNNGPTYNVKKTAYCDVHAPTDSEKDNDEGGGKIDSVKKAKARAKSREKMRKARKILAENRTAVPVVSIPTIPPDRLTKIAALISLPKKQQFLQRLLGYWTLKRQHRNGVPLLRRLQAAHQPRKEQKIESKELSALKGQLRYWQRLRQDLERARLLVELIRKREKLKREYIRVHKFATEMTLNPLRMMLNEILDQLKAKDIASIFAEPVDVKEVPDYLDVIKHPMDFSTMKKKLNDHQYSNFSDFEADFHLIINNCLMYNAKDTIFYKAAQKLREQGGAILRHAQRRVELVGYEFDTGIHLKQPPQIDQISDCKIMEEMDNFLNSSDRETMTVKDQLIKLLELLDKVSFIKHGATRVKKLKTLKLEITKARRKMSMMASGIVNRKPRLRFSGSERDSEEISGTESEREKQFSGDSSTAGETLSCEKLSEKNTSEKKELGLLKSGETPGPVVRNRRKGKFLPPLIIPKKECNESTGQESLLTSPVSPSQSQFPSSQHYTRASKTKSPGKPAMTVQKSPKVPRHSCESTPDSRMDNVNLPDQVMLPPCLTPCKPPSTESLAPPPLTSPPPSPPATRSTRSGIPFSPRSHRGLLTPPVLEPQVPLTPVQWEEKDSVKSEDSLSGRGRSMKQRTFSLPDEKEVTHVRRSFRVSTLRQTSERERERLCEQQELEKNTSEKKMRKENRSRSERGKKRSWSESDILGSTVKKENEEKRIAR</sequence>
<keyword evidence="4 8" id="KW-0863">Zinc-finger</keyword>
<dbReference type="InterPro" id="IPR036427">
    <property type="entry name" value="Bromodomain-like_sf"/>
</dbReference>
<evidence type="ECO:0000256" key="5">
    <source>
        <dbReference type="ARBA" id="ARBA00022833"/>
    </source>
</evidence>
<gene>
    <name evidence="14" type="primary">LOC106472587</name>
</gene>
<evidence type="ECO:0000256" key="8">
    <source>
        <dbReference type="PROSITE-ProRule" id="PRU00146"/>
    </source>
</evidence>
<dbReference type="Pfam" id="PF13831">
    <property type="entry name" value="PHD_2"/>
    <property type="match status" value="1"/>
</dbReference>
<dbReference type="SUPFAM" id="SSF57903">
    <property type="entry name" value="FYVE/PHD zinc finger"/>
    <property type="match status" value="1"/>
</dbReference>
<keyword evidence="5" id="KW-0862">Zinc</keyword>
<feature type="compositionally biased region" description="Basic and acidic residues" evidence="9">
    <location>
        <begin position="868"/>
        <end position="881"/>
    </location>
</feature>
<dbReference type="SMART" id="SM00249">
    <property type="entry name" value="PHD"/>
    <property type="match status" value="2"/>
</dbReference>
<feature type="domain" description="PHD-type" evidence="12">
    <location>
        <begin position="340"/>
        <end position="461"/>
    </location>
</feature>
<feature type="compositionally biased region" description="Low complexity" evidence="9">
    <location>
        <begin position="924"/>
        <end position="937"/>
    </location>
</feature>
<feature type="compositionally biased region" description="Basic and acidic residues" evidence="9">
    <location>
        <begin position="1049"/>
        <end position="1061"/>
    </location>
</feature>
<dbReference type="Gene3D" id="1.20.920.10">
    <property type="entry name" value="Bromodomain-like"/>
    <property type="match status" value="1"/>
</dbReference>
<feature type="domain" description="PHD-type" evidence="11">
    <location>
        <begin position="286"/>
        <end position="336"/>
    </location>
</feature>
<keyword evidence="13" id="KW-1185">Reference proteome</keyword>
<dbReference type="InterPro" id="IPR050701">
    <property type="entry name" value="Histone_Mod_Regulator"/>
</dbReference>
<feature type="compositionally biased region" description="Polar residues" evidence="9">
    <location>
        <begin position="914"/>
        <end position="923"/>
    </location>
</feature>
<evidence type="ECO:0000256" key="4">
    <source>
        <dbReference type="ARBA" id="ARBA00022771"/>
    </source>
</evidence>
<evidence type="ECO:0000256" key="2">
    <source>
        <dbReference type="ARBA" id="ARBA00022723"/>
    </source>
</evidence>
<dbReference type="PROSITE" id="PS00633">
    <property type="entry name" value="BROMODOMAIN_1"/>
    <property type="match status" value="1"/>
</dbReference>
<protein>
    <submittedName>
        <fullName evidence="14">Peregrin-like isoform X1</fullName>
    </submittedName>
</protein>
<name>A0ABM1BU48_LIMPO</name>
<dbReference type="PRINTS" id="PR00503">
    <property type="entry name" value="BROMODOMAIN"/>
</dbReference>
<proteinExistence type="predicted"/>
<evidence type="ECO:0000256" key="6">
    <source>
        <dbReference type="ARBA" id="ARBA00023117"/>
    </source>
</evidence>
<evidence type="ECO:0000259" key="12">
    <source>
        <dbReference type="PROSITE" id="PS51805"/>
    </source>
</evidence>
<dbReference type="PANTHER" id="PTHR13793">
    <property type="entry name" value="PHD FINGER PROTEINS"/>
    <property type="match status" value="1"/>
</dbReference>
<feature type="region of interest" description="Disordered" evidence="9">
    <location>
        <begin position="823"/>
        <end position="1156"/>
    </location>
</feature>
<dbReference type="InterPro" id="IPR019542">
    <property type="entry name" value="Enhancer_polycomb-like_N"/>
</dbReference>
<evidence type="ECO:0000313" key="14">
    <source>
        <dbReference type="RefSeq" id="XP_013788697.1"/>
    </source>
</evidence>
<dbReference type="PROSITE" id="PS50016">
    <property type="entry name" value="ZF_PHD_2"/>
    <property type="match status" value="1"/>
</dbReference>
<dbReference type="PANTHER" id="PTHR13793:SF107">
    <property type="entry name" value="BROMODOMAIN-CONTAINING PROTEIN HOMOLOG"/>
    <property type="match status" value="1"/>
</dbReference>
<dbReference type="InterPro" id="IPR013087">
    <property type="entry name" value="Znf_C2H2_type"/>
</dbReference>
<dbReference type="SUPFAM" id="SSF47370">
    <property type="entry name" value="Bromodomain"/>
    <property type="match status" value="1"/>
</dbReference>
<dbReference type="CDD" id="cd15572">
    <property type="entry name" value="PHD_BRPF"/>
    <property type="match status" value="1"/>
</dbReference>
<keyword evidence="1" id="KW-0597">Phosphoprotein</keyword>
<feature type="compositionally biased region" description="Basic and acidic residues" evidence="9">
    <location>
        <begin position="1096"/>
        <end position="1128"/>
    </location>
</feature>
<dbReference type="PROSITE" id="PS51805">
    <property type="entry name" value="EPHD"/>
    <property type="match status" value="1"/>
</dbReference>
<feature type="region of interest" description="Disordered" evidence="9">
    <location>
        <begin position="149"/>
        <end position="206"/>
    </location>
</feature>
<organism evidence="13 14">
    <name type="scientific">Limulus polyphemus</name>
    <name type="common">Atlantic horseshoe crab</name>
    <dbReference type="NCBI Taxonomy" id="6850"/>
    <lineage>
        <taxon>Eukaryota</taxon>
        <taxon>Metazoa</taxon>
        <taxon>Ecdysozoa</taxon>
        <taxon>Arthropoda</taxon>
        <taxon>Chelicerata</taxon>
        <taxon>Merostomata</taxon>
        <taxon>Xiphosura</taxon>
        <taxon>Limulidae</taxon>
        <taxon>Limulus</taxon>
    </lineage>
</organism>